<organism evidence="3 4">
    <name type="scientific">Spongiivirga citrea</name>
    <dbReference type="NCBI Taxonomy" id="1481457"/>
    <lineage>
        <taxon>Bacteria</taxon>
        <taxon>Pseudomonadati</taxon>
        <taxon>Bacteroidota</taxon>
        <taxon>Flavobacteriia</taxon>
        <taxon>Flavobacteriales</taxon>
        <taxon>Flavobacteriaceae</taxon>
        <taxon>Spongiivirga</taxon>
    </lineage>
</organism>
<dbReference type="Proteomes" id="UP000474296">
    <property type="component" value="Unassembled WGS sequence"/>
</dbReference>
<dbReference type="RefSeq" id="WP_164030015.1">
    <property type="nucleotide sequence ID" value="NZ_JAABOQ010000002.1"/>
</dbReference>
<feature type="signal peptide" evidence="1">
    <location>
        <begin position="1"/>
        <end position="21"/>
    </location>
</feature>
<dbReference type="Pfam" id="PF13349">
    <property type="entry name" value="DUF4097"/>
    <property type="match status" value="1"/>
</dbReference>
<dbReference type="EMBL" id="JAABOQ010000002">
    <property type="protein sequence ID" value="NER16651.1"/>
    <property type="molecule type" value="Genomic_DNA"/>
</dbReference>
<protein>
    <recommendedName>
        <fullName evidence="2">DUF4097 domain-containing protein</fullName>
    </recommendedName>
</protein>
<feature type="domain" description="DUF4097" evidence="2">
    <location>
        <begin position="149"/>
        <end position="256"/>
    </location>
</feature>
<feature type="chain" id="PRO_5026760949" description="DUF4097 domain-containing protein" evidence="1">
    <location>
        <begin position="22"/>
        <end position="289"/>
    </location>
</feature>
<reference evidence="3 4" key="1">
    <citation type="submission" date="2020-01" db="EMBL/GenBank/DDBJ databases">
        <title>Spongiivirga citrea KCTC 32990T.</title>
        <authorList>
            <person name="Wang G."/>
        </authorList>
    </citation>
    <scope>NUCLEOTIDE SEQUENCE [LARGE SCALE GENOMIC DNA]</scope>
    <source>
        <strain evidence="3 4">KCTC 32990</strain>
    </source>
</reference>
<dbReference type="AlphaFoldDB" id="A0A6M0CFR5"/>
<sequence length="289" mass="32099">MNSFKKIVFVISIGFMIQANAQKQEETLNKEVSIPNNASEYELIAKNINGPITVTGYEGNSVQVTINKVIKADDQEDVDRGMEELTYKLEKKGNRIVLYPDAPFIQYNNNKKWGLQINGCGNEGPDYDFYAEYTIKIPRKMKLSVSTINRGDVKVSNVQTSELDINNINGAITLDKVSGKSKISTINGNIDVVYVQNPGAKSSYSTINGKITLHCLKNLGADVSFESMHGDFYTDFDVTEVVSNTTKSKKSGKRDIAYVIKTKPVMKIGKGGTAYDFKTLNGDVYIKRI</sequence>
<proteinExistence type="predicted"/>
<gene>
    <name evidence="3" type="ORF">GWK10_05480</name>
</gene>
<keyword evidence="4" id="KW-1185">Reference proteome</keyword>
<name>A0A6M0CFR5_9FLAO</name>
<evidence type="ECO:0000313" key="4">
    <source>
        <dbReference type="Proteomes" id="UP000474296"/>
    </source>
</evidence>
<comment type="caution">
    <text evidence="3">The sequence shown here is derived from an EMBL/GenBank/DDBJ whole genome shotgun (WGS) entry which is preliminary data.</text>
</comment>
<evidence type="ECO:0000313" key="3">
    <source>
        <dbReference type="EMBL" id="NER16651.1"/>
    </source>
</evidence>
<accession>A0A6M0CFR5</accession>
<keyword evidence="1" id="KW-0732">Signal</keyword>
<dbReference type="InterPro" id="IPR025164">
    <property type="entry name" value="Toastrack_DUF4097"/>
</dbReference>
<evidence type="ECO:0000256" key="1">
    <source>
        <dbReference type="SAM" id="SignalP"/>
    </source>
</evidence>
<evidence type="ECO:0000259" key="2">
    <source>
        <dbReference type="Pfam" id="PF13349"/>
    </source>
</evidence>